<dbReference type="Proteomes" id="UP000324222">
    <property type="component" value="Unassembled WGS sequence"/>
</dbReference>
<proteinExistence type="predicted"/>
<sequence>MAPDHDGLPRWPCVYHDNSTPNFRLLSSYFFYVNTLTVDGNSVFLR</sequence>
<gene>
    <name evidence="1" type="ORF">E2C01_089760</name>
</gene>
<evidence type="ECO:0000313" key="2">
    <source>
        <dbReference type="Proteomes" id="UP000324222"/>
    </source>
</evidence>
<protein>
    <submittedName>
        <fullName evidence="1">Uncharacterized protein</fullName>
    </submittedName>
</protein>
<keyword evidence="2" id="KW-1185">Reference proteome</keyword>
<dbReference type="EMBL" id="VSRR010099192">
    <property type="protein sequence ID" value="MPC94585.1"/>
    <property type="molecule type" value="Genomic_DNA"/>
</dbReference>
<name>A0A5B7JJ50_PORTR</name>
<organism evidence="1 2">
    <name type="scientific">Portunus trituberculatus</name>
    <name type="common">Swimming crab</name>
    <name type="synonym">Neptunus trituberculatus</name>
    <dbReference type="NCBI Taxonomy" id="210409"/>
    <lineage>
        <taxon>Eukaryota</taxon>
        <taxon>Metazoa</taxon>
        <taxon>Ecdysozoa</taxon>
        <taxon>Arthropoda</taxon>
        <taxon>Crustacea</taxon>
        <taxon>Multicrustacea</taxon>
        <taxon>Malacostraca</taxon>
        <taxon>Eumalacostraca</taxon>
        <taxon>Eucarida</taxon>
        <taxon>Decapoda</taxon>
        <taxon>Pleocyemata</taxon>
        <taxon>Brachyura</taxon>
        <taxon>Eubrachyura</taxon>
        <taxon>Portunoidea</taxon>
        <taxon>Portunidae</taxon>
        <taxon>Portuninae</taxon>
        <taxon>Portunus</taxon>
    </lineage>
</organism>
<dbReference type="AlphaFoldDB" id="A0A5B7JJ50"/>
<accession>A0A5B7JJ50</accession>
<comment type="caution">
    <text evidence="1">The sequence shown here is derived from an EMBL/GenBank/DDBJ whole genome shotgun (WGS) entry which is preliminary data.</text>
</comment>
<reference evidence="1 2" key="1">
    <citation type="submission" date="2019-05" db="EMBL/GenBank/DDBJ databases">
        <title>Another draft genome of Portunus trituberculatus and its Hox gene families provides insights of decapod evolution.</title>
        <authorList>
            <person name="Jeong J.-H."/>
            <person name="Song I."/>
            <person name="Kim S."/>
            <person name="Choi T."/>
            <person name="Kim D."/>
            <person name="Ryu S."/>
            <person name="Kim W."/>
        </authorList>
    </citation>
    <scope>NUCLEOTIDE SEQUENCE [LARGE SCALE GENOMIC DNA]</scope>
    <source>
        <tissue evidence="1">Muscle</tissue>
    </source>
</reference>
<evidence type="ECO:0000313" key="1">
    <source>
        <dbReference type="EMBL" id="MPC94585.1"/>
    </source>
</evidence>